<dbReference type="PANTHER" id="PTHR24198">
    <property type="entry name" value="ANKYRIN REPEAT AND PROTEIN KINASE DOMAIN-CONTAINING PROTEIN"/>
    <property type="match status" value="1"/>
</dbReference>
<dbReference type="SUPFAM" id="SSF48403">
    <property type="entry name" value="Ankyrin repeat"/>
    <property type="match status" value="1"/>
</dbReference>
<evidence type="ECO:0000313" key="5">
    <source>
        <dbReference type="Proteomes" id="UP000246991"/>
    </source>
</evidence>
<keyword evidence="2" id="KW-0040">ANK repeat</keyword>
<evidence type="ECO:0000256" key="2">
    <source>
        <dbReference type="ARBA" id="ARBA00023043"/>
    </source>
</evidence>
<feature type="non-terminal residue" evidence="4">
    <location>
        <position position="1"/>
    </location>
</feature>
<reference evidence="4 5" key="1">
    <citation type="submission" date="2018-03" db="EMBL/GenBank/DDBJ databases">
        <title>Genomes of Pezizomycetes fungi and the evolution of truffles.</title>
        <authorList>
            <person name="Murat C."/>
            <person name="Payen T."/>
            <person name="Noel B."/>
            <person name="Kuo A."/>
            <person name="Martin F.M."/>
        </authorList>
    </citation>
    <scope>NUCLEOTIDE SEQUENCE [LARGE SCALE GENOMIC DNA]</scope>
    <source>
        <strain evidence="4">091103-1</strain>
    </source>
</reference>
<evidence type="ECO:0000313" key="4">
    <source>
        <dbReference type="EMBL" id="PWW77354.1"/>
    </source>
</evidence>
<dbReference type="EMBL" id="PYWC01000023">
    <property type="protein sequence ID" value="PWW77354.1"/>
    <property type="molecule type" value="Genomic_DNA"/>
</dbReference>
<dbReference type="InterPro" id="IPR002110">
    <property type="entry name" value="Ankyrin_rpt"/>
</dbReference>
<dbReference type="AlphaFoldDB" id="A0A317SSM5"/>
<comment type="caution">
    <text evidence="4">The sequence shown here is derived from an EMBL/GenBank/DDBJ whole genome shotgun (WGS) entry which is preliminary data.</text>
</comment>
<evidence type="ECO:0000256" key="3">
    <source>
        <dbReference type="SAM" id="MobiDB-lite"/>
    </source>
</evidence>
<dbReference type="OrthoDB" id="341259at2759"/>
<dbReference type="STRING" id="42249.A0A317SSM5"/>
<evidence type="ECO:0000256" key="1">
    <source>
        <dbReference type="ARBA" id="ARBA00022737"/>
    </source>
</evidence>
<accession>A0A317SSM5</accession>
<proteinExistence type="predicted"/>
<dbReference type="Proteomes" id="UP000246991">
    <property type="component" value="Unassembled WGS sequence"/>
</dbReference>
<dbReference type="InterPro" id="IPR036770">
    <property type="entry name" value="Ankyrin_rpt-contain_sf"/>
</dbReference>
<organism evidence="4 5">
    <name type="scientific">Tuber magnatum</name>
    <name type="common">white Piedmont truffle</name>
    <dbReference type="NCBI Taxonomy" id="42249"/>
    <lineage>
        <taxon>Eukaryota</taxon>
        <taxon>Fungi</taxon>
        <taxon>Dikarya</taxon>
        <taxon>Ascomycota</taxon>
        <taxon>Pezizomycotina</taxon>
        <taxon>Pezizomycetes</taxon>
        <taxon>Pezizales</taxon>
        <taxon>Tuberaceae</taxon>
        <taxon>Tuber</taxon>
    </lineage>
</organism>
<dbReference type="Pfam" id="PF12796">
    <property type="entry name" value="Ank_2"/>
    <property type="match status" value="1"/>
</dbReference>
<gene>
    <name evidence="4" type="ORF">C7212DRAFT_174001</name>
</gene>
<name>A0A317SSM5_9PEZI</name>
<protein>
    <submittedName>
        <fullName evidence="4">Ankyrin</fullName>
    </submittedName>
</protein>
<feature type="compositionally biased region" description="Basic and acidic residues" evidence="3">
    <location>
        <begin position="92"/>
        <end position="101"/>
    </location>
</feature>
<sequence length="114" mass="12263">GQTPLRWACYRGHEGAVRLLPTKGEVNPGKPDKCGDMPFAIASRLGGCEISTALLARDGVIPDERDNAGGSPLWRVCQGRHEEVVRLLLARDDVNPDKPDSNGRTPLSIVSAYG</sequence>
<feature type="region of interest" description="Disordered" evidence="3">
    <location>
        <begin position="92"/>
        <end position="114"/>
    </location>
</feature>
<dbReference type="Gene3D" id="1.25.40.20">
    <property type="entry name" value="Ankyrin repeat-containing domain"/>
    <property type="match status" value="1"/>
</dbReference>
<dbReference type="PANTHER" id="PTHR24198:SF165">
    <property type="entry name" value="ANKYRIN REPEAT-CONTAINING PROTEIN-RELATED"/>
    <property type="match status" value="1"/>
</dbReference>
<keyword evidence="1" id="KW-0677">Repeat</keyword>
<keyword evidence="5" id="KW-1185">Reference proteome</keyword>
<dbReference type="Pfam" id="PF00023">
    <property type="entry name" value="Ank"/>
    <property type="match status" value="1"/>
</dbReference>